<dbReference type="Proteomes" id="UP001139721">
    <property type="component" value="Unassembled WGS sequence"/>
</dbReference>
<feature type="transmembrane region" description="Helical" evidence="1">
    <location>
        <begin position="46"/>
        <end position="73"/>
    </location>
</feature>
<reference evidence="2" key="1">
    <citation type="submission" date="2021-11" db="EMBL/GenBank/DDBJ databases">
        <title>Legionella maioricencis sp. nov., a new species isolated from hot water samples in Mallorca.</title>
        <authorList>
            <person name="Crespi S."/>
            <person name="Drasar V."/>
            <person name="Salva-Serra F."/>
            <person name="Jaen-Luchoro D."/>
            <person name="Pineiro-Iglesias B."/>
            <person name="Aliaga F."/>
            <person name="Fernandez-Juarez V."/>
            <person name="Coll G."/>
            <person name="Moore E.R.B."/>
            <person name="Bennasar-Figueras A."/>
        </authorList>
    </citation>
    <scope>NUCLEOTIDE SEQUENCE</scope>
    <source>
        <strain evidence="2">HCPI-6</strain>
    </source>
</reference>
<feature type="transmembrane region" description="Helical" evidence="1">
    <location>
        <begin position="165"/>
        <end position="187"/>
    </location>
</feature>
<keyword evidence="1" id="KW-0812">Transmembrane</keyword>
<evidence type="ECO:0000313" key="3">
    <source>
        <dbReference type="Proteomes" id="UP001139721"/>
    </source>
</evidence>
<accession>A0A9X2D2N7</accession>
<evidence type="ECO:0000313" key="2">
    <source>
        <dbReference type="EMBL" id="MCL9685361.1"/>
    </source>
</evidence>
<feature type="transmembrane region" description="Helical" evidence="1">
    <location>
        <begin position="138"/>
        <end position="159"/>
    </location>
</feature>
<feature type="transmembrane region" description="Helical" evidence="1">
    <location>
        <begin position="93"/>
        <end position="118"/>
    </location>
</feature>
<sequence>MKLLIMLIRLSMDAIIGRLIIIEILGLTAIMDIKNSVLSLIKNPKLYLAAAVGTIPGAITGGVIGALSGSYIAPLFGFFSGYKDHKFGIDVDLFIGGICGLIIGAILGGVLTGSFAIFKINKNKKQIQAVSQDNIFEILLPALGISIELSIGMAIGAVIGSLKLLGIGTALGALTGTLLILITAQIIKK</sequence>
<evidence type="ECO:0000256" key="1">
    <source>
        <dbReference type="SAM" id="Phobius"/>
    </source>
</evidence>
<dbReference type="RefSeq" id="WP_250423659.1">
    <property type="nucleotide sequence ID" value="NZ_JAJKBJ010000023.1"/>
</dbReference>
<dbReference type="EMBL" id="JAJKBJ010000023">
    <property type="protein sequence ID" value="MCL9685361.1"/>
    <property type="molecule type" value="Genomic_DNA"/>
</dbReference>
<protein>
    <submittedName>
        <fullName evidence="2">Uncharacterized protein</fullName>
    </submittedName>
</protein>
<dbReference type="AlphaFoldDB" id="A0A9X2D2N7"/>
<keyword evidence="1" id="KW-0472">Membrane</keyword>
<comment type="caution">
    <text evidence="2">The sequence shown here is derived from an EMBL/GenBank/DDBJ whole genome shotgun (WGS) entry which is preliminary data.</text>
</comment>
<organism evidence="2 3">
    <name type="scientific">Legionella maioricensis</name>
    <dbReference type="NCBI Taxonomy" id="2896528"/>
    <lineage>
        <taxon>Bacteria</taxon>
        <taxon>Pseudomonadati</taxon>
        <taxon>Pseudomonadota</taxon>
        <taxon>Gammaproteobacteria</taxon>
        <taxon>Legionellales</taxon>
        <taxon>Legionellaceae</taxon>
        <taxon>Legionella</taxon>
    </lineage>
</organism>
<feature type="transmembrane region" description="Helical" evidence="1">
    <location>
        <begin position="15"/>
        <end position="34"/>
    </location>
</feature>
<proteinExistence type="predicted"/>
<keyword evidence="1" id="KW-1133">Transmembrane helix</keyword>
<keyword evidence="3" id="KW-1185">Reference proteome</keyword>
<name>A0A9X2D2N7_9GAMM</name>
<gene>
    <name evidence="2" type="ORF">LOX96_14755</name>
</gene>